<evidence type="ECO:0008006" key="3">
    <source>
        <dbReference type="Google" id="ProtNLM"/>
    </source>
</evidence>
<reference evidence="1" key="1">
    <citation type="submission" date="2021-01" db="EMBL/GenBank/DDBJ databases">
        <title>Whole genome shotgun sequence of Rhizocola hellebori NBRC 109834.</title>
        <authorList>
            <person name="Komaki H."/>
            <person name="Tamura T."/>
        </authorList>
    </citation>
    <scope>NUCLEOTIDE SEQUENCE</scope>
    <source>
        <strain evidence="1">NBRC 109834</strain>
    </source>
</reference>
<organism evidence="1 2">
    <name type="scientific">Rhizocola hellebori</name>
    <dbReference type="NCBI Taxonomy" id="1392758"/>
    <lineage>
        <taxon>Bacteria</taxon>
        <taxon>Bacillati</taxon>
        <taxon>Actinomycetota</taxon>
        <taxon>Actinomycetes</taxon>
        <taxon>Micromonosporales</taxon>
        <taxon>Micromonosporaceae</taxon>
        <taxon>Rhizocola</taxon>
    </lineage>
</organism>
<dbReference type="AlphaFoldDB" id="A0A8J3QID4"/>
<sequence length="307" mass="34547">MLRLQASITNRDDRLLGWLYDHGVLTTDQIASALFPSLDFAQRRLLRLTGLKAITRFRPNKLDGGSYPYHYVLAQLGYEHVMGQRGLGAPGRDHARRRFQSLISRRDLPHLLGGNGVFIALAAYARRNLGVALESWRPATAFHEPGTLYRHGSDNRMILKSSGMPRPDGAGVWAEDGKTVPFFVEYDTGTESLAVLAEKIDKYDLLARYAESWLWPTLFVLPTAQREQHLHDRFTAEPSIIAATTALDYLRHTGKTLAQDVWRLIGFGKPRKRLIDLPYVDAEHDAAWSVAPQAVNDDGPEIHLERG</sequence>
<keyword evidence="2" id="KW-1185">Reference proteome</keyword>
<comment type="caution">
    <text evidence="1">The sequence shown here is derived from an EMBL/GenBank/DDBJ whole genome shotgun (WGS) entry which is preliminary data.</text>
</comment>
<protein>
    <recommendedName>
        <fullName evidence="3">Replication-relaxation</fullName>
    </recommendedName>
</protein>
<dbReference type="InterPro" id="IPR025855">
    <property type="entry name" value="Replic_Relax"/>
</dbReference>
<proteinExistence type="predicted"/>
<dbReference type="EMBL" id="BONY01000123">
    <property type="protein sequence ID" value="GIH11206.1"/>
    <property type="molecule type" value="Genomic_DNA"/>
</dbReference>
<dbReference type="Pfam" id="PF13814">
    <property type="entry name" value="Replic_Relax"/>
    <property type="match status" value="1"/>
</dbReference>
<evidence type="ECO:0000313" key="1">
    <source>
        <dbReference type="EMBL" id="GIH11206.1"/>
    </source>
</evidence>
<name>A0A8J3QID4_9ACTN</name>
<dbReference type="Proteomes" id="UP000612899">
    <property type="component" value="Unassembled WGS sequence"/>
</dbReference>
<gene>
    <name evidence="1" type="ORF">Rhe02_92730</name>
</gene>
<accession>A0A8J3QID4</accession>
<evidence type="ECO:0000313" key="2">
    <source>
        <dbReference type="Proteomes" id="UP000612899"/>
    </source>
</evidence>